<proteinExistence type="predicted"/>
<dbReference type="EnsemblMetazoa" id="AMEM001707-RA">
    <property type="protein sequence ID" value="AMEM001707-PA"/>
    <property type="gene ID" value="AMEM001707"/>
</dbReference>
<feature type="compositionally biased region" description="Basic and acidic residues" evidence="5">
    <location>
        <begin position="706"/>
        <end position="716"/>
    </location>
</feature>
<dbReference type="GO" id="GO:0008270">
    <property type="term" value="F:zinc ion binding"/>
    <property type="evidence" value="ECO:0007669"/>
    <property type="project" value="UniProtKB-KW"/>
</dbReference>
<protein>
    <recommendedName>
        <fullName evidence="6">PHD-type domain-containing protein</fullName>
    </recommendedName>
</protein>
<evidence type="ECO:0000313" key="7">
    <source>
        <dbReference type="EnsemblMetazoa" id="AMEM001707-PA"/>
    </source>
</evidence>
<feature type="compositionally biased region" description="Low complexity" evidence="5">
    <location>
        <begin position="456"/>
        <end position="474"/>
    </location>
</feature>
<keyword evidence="2" id="KW-0479">Metal-binding</keyword>
<evidence type="ECO:0000256" key="5">
    <source>
        <dbReference type="SAM" id="MobiDB-lite"/>
    </source>
</evidence>
<name>A0A182UQ41_ANOME</name>
<evidence type="ECO:0000256" key="2">
    <source>
        <dbReference type="ARBA" id="ARBA00022723"/>
    </source>
</evidence>
<feature type="domain" description="PHD-type" evidence="6">
    <location>
        <begin position="1106"/>
        <end position="1217"/>
    </location>
</feature>
<dbReference type="VEuPathDB" id="VectorBase:AMEM21_016079"/>
<feature type="region of interest" description="Disordered" evidence="5">
    <location>
        <begin position="805"/>
        <end position="942"/>
    </location>
</feature>
<feature type="compositionally biased region" description="Basic residues" evidence="5">
    <location>
        <begin position="844"/>
        <end position="855"/>
    </location>
</feature>
<dbReference type="PANTHER" id="PTHR14955">
    <property type="entry name" value="RETINOIC ACID INDUCED 1/TRANSCRIPTION FACTOR 20"/>
    <property type="match status" value="1"/>
</dbReference>
<evidence type="ECO:0000256" key="4">
    <source>
        <dbReference type="ARBA" id="ARBA00022833"/>
    </source>
</evidence>
<feature type="region of interest" description="Disordered" evidence="5">
    <location>
        <begin position="557"/>
        <end position="586"/>
    </location>
</feature>
<dbReference type="STRING" id="30066.A0A182UQ41"/>
<feature type="region of interest" description="Disordered" evidence="5">
    <location>
        <begin position="1053"/>
        <end position="1096"/>
    </location>
</feature>
<dbReference type="PANTHER" id="PTHR14955:SF4">
    <property type="entry name" value="PHD-TYPE DOMAIN-CONTAINING PROTEIN"/>
    <property type="match status" value="1"/>
</dbReference>
<dbReference type="InterPro" id="IPR034732">
    <property type="entry name" value="EPHD"/>
</dbReference>
<feature type="region of interest" description="Disordered" evidence="5">
    <location>
        <begin position="448"/>
        <end position="517"/>
    </location>
</feature>
<feature type="compositionally biased region" description="Polar residues" evidence="5">
    <location>
        <begin position="127"/>
        <end position="136"/>
    </location>
</feature>
<organism evidence="7 8">
    <name type="scientific">Anopheles merus</name>
    <name type="common">Mosquito</name>
    <dbReference type="NCBI Taxonomy" id="30066"/>
    <lineage>
        <taxon>Eukaryota</taxon>
        <taxon>Metazoa</taxon>
        <taxon>Ecdysozoa</taxon>
        <taxon>Arthropoda</taxon>
        <taxon>Hexapoda</taxon>
        <taxon>Insecta</taxon>
        <taxon>Pterygota</taxon>
        <taxon>Neoptera</taxon>
        <taxon>Endopterygota</taxon>
        <taxon>Diptera</taxon>
        <taxon>Nematocera</taxon>
        <taxon>Culicoidea</taxon>
        <taxon>Culicidae</taxon>
        <taxon>Anophelinae</taxon>
        <taxon>Anopheles</taxon>
    </lineage>
</organism>
<feature type="compositionally biased region" description="Low complexity" evidence="5">
    <location>
        <begin position="150"/>
        <end position="162"/>
    </location>
</feature>
<sequence>MITSVVGWQTDGTGRPHHECPKRPSSYKRVAMSGHNPPHGRLGQPNTTWSPLQVPSYVPRQPQLAHMSSERSMARSPLTWPAPPTTHQDKMYSLMSGNMMNNIEMNPLLQGYGRNVGMPLGSVDLTLSSASRSTPSPKGAHNNVPVPAATGSTHGTHTSSTTLPSNIPTGGGVHGLAGDGGLSGSNHQQTRASPSANVGPAPGGVIQSTTVAALKERMQGMGTSLTPGTGGGAGSTSSNSFALTNAINDGSNSSSVIGASMMRAGGNGFGAGALNNRTANELAALVSGSLLVKDAKQINSEMDGKNGRDCFSHLESADLVKEFVLQTMHCNALSVSPKRTSPARSSSVQSAALSPTRSRSPPQLNLLLGSSSIDGKLGVDCLTGAFPLPTSNAAVPSLALNTDATASAAEGPDVGSVAARAIGSLLAGGSSHDLSVGASIPACPLANPAASPTGHSMASSEDSVDSSNSRSNGNARRRRKPEKTNKMNAAAFPPEEGKSLFHGAKPSSDGPPTASAMLDELDGLRSNHTGRNDITALAIEGINALSHGLAAAQCDLSQPTSHASAPGEGAGARVGSGGQPHANDLPHELFRKAGPLAEASPDQQKLLESLIQSNMSANSTEPPVAVAAEDGKLSGTAAAAMNDCETIDKIAAMVSATTAMASKFFADKAGTENGIEDEGLPAASGMHCNGPALPAKDVPEGGDDGENVHKADKKANAADSSYEEVENKLEEMFAGIEEEPEKRTDSVLRAESASSSEDRGSNAVESVTAAIDSAAPAKNVSDSEVMKQLSNDLAASAAAAAAATVSDSPAGTGSGKKPLTPAQKRSIGSKAGPVGEMATSTPAAKRKRGPKKKSNGKPSVPFLEPEGPPMLGLKALSSKQKKGKPGKKGPVAGKKGKAGGGNKGKGSKQDERDEGGAWSGAGTNNTSSTEAGGGGKYRGPYVQVKSSGSHTVINTPISEEDGEKTQHKTKKFGNSLNSSERSKIRGLHVSTLSTKYDADTTDTSWMCVFCKTGPHKFRLGDLFGPYIISTASGEYEQSQVDVDFFSVRRTREDLESSQAKQRRAAEKLKEQQQQGGPKGKKRKNAAGAAAAVPAVPAGPSSAKAMALKQEPCDDVVDRSACEIFYGMVKASDNTYEVWTHEDCLVWAPGVYMVGTRIVGLEAAIWNCCRHQCQLCRNYGAVLSCLHQGCHAKAHYICAHKQHWKLTEDFQSFCDRHSGHSGGSVNDVSKVEEVDATGGGGDGSGAAAATVAPLATTKQLKKEGKSSKETLALTTSAS</sequence>
<dbReference type="VEuPathDB" id="VectorBase:AMEM001707"/>
<reference evidence="7" key="1">
    <citation type="submission" date="2020-05" db="UniProtKB">
        <authorList>
            <consortium name="EnsemblMetazoa"/>
        </authorList>
    </citation>
    <scope>IDENTIFICATION</scope>
    <source>
        <strain evidence="7">MAF</strain>
    </source>
</reference>
<dbReference type="InterPro" id="IPR013083">
    <property type="entry name" value="Znf_RING/FYVE/PHD"/>
</dbReference>
<dbReference type="Gene3D" id="3.30.40.10">
    <property type="entry name" value="Zinc/RING finger domain, C3HC4 (zinc finger)"/>
    <property type="match status" value="1"/>
</dbReference>
<evidence type="ECO:0000256" key="3">
    <source>
        <dbReference type="ARBA" id="ARBA00022771"/>
    </source>
</evidence>
<evidence type="ECO:0000313" key="8">
    <source>
        <dbReference type="Proteomes" id="UP000075903"/>
    </source>
</evidence>
<feature type="region of interest" description="Disordered" evidence="5">
    <location>
        <begin position="1"/>
        <end position="30"/>
    </location>
</feature>
<feature type="region of interest" description="Disordered" evidence="5">
    <location>
        <begin position="127"/>
        <end position="204"/>
    </location>
</feature>
<keyword evidence="1" id="KW-0597">Phosphoprotein</keyword>
<dbReference type="GO" id="GO:0006357">
    <property type="term" value="P:regulation of transcription by RNA polymerase II"/>
    <property type="evidence" value="ECO:0007669"/>
    <property type="project" value="TreeGrafter"/>
</dbReference>
<evidence type="ECO:0000259" key="6">
    <source>
        <dbReference type="PROSITE" id="PS51805"/>
    </source>
</evidence>
<keyword evidence="3" id="KW-0863">Zinc-finger</keyword>
<dbReference type="GO" id="GO:0005634">
    <property type="term" value="C:nucleus"/>
    <property type="evidence" value="ECO:0007669"/>
    <property type="project" value="TreeGrafter"/>
</dbReference>
<dbReference type="PROSITE" id="PS51805">
    <property type="entry name" value="EPHD"/>
    <property type="match status" value="1"/>
</dbReference>
<feature type="compositionally biased region" description="Polar residues" evidence="5">
    <location>
        <begin position="1"/>
        <end position="12"/>
    </location>
</feature>
<dbReference type="AlphaFoldDB" id="A0A182UQ41"/>
<dbReference type="Pfam" id="PF13771">
    <property type="entry name" value="zf-HC5HC2H"/>
    <property type="match status" value="1"/>
</dbReference>
<feature type="compositionally biased region" description="Polar residues" evidence="5">
    <location>
        <begin position="185"/>
        <end position="196"/>
    </location>
</feature>
<feature type="compositionally biased region" description="Gly residues" evidence="5">
    <location>
        <begin position="169"/>
        <end position="183"/>
    </location>
</feature>
<feature type="region of interest" description="Disordered" evidence="5">
    <location>
        <begin position="675"/>
        <end position="764"/>
    </location>
</feature>
<evidence type="ECO:0000256" key="1">
    <source>
        <dbReference type="ARBA" id="ARBA00022553"/>
    </source>
</evidence>
<keyword evidence="8" id="KW-1185">Reference proteome</keyword>
<dbReference type="Proteomes" id="UP000075903">
    <property type="component" value="Unassembled WGS sequence"/>
</dbReference>
<feature type="region of interest" description="Disordered" evidence="5">
    <location>
        <begin position="1219"/>
        <end position="1245"/>
    </location>
</feature>
<keyword evidence="4" id="KW-0862">Zinc</keyword>
<feature type="compositionally biased region" description="Low complexity" evidence="5">
    <location>
        <begin position="1085"/>
        <end position="1096"/>
    </location>
</feature>
<feature type="compositionally biased region" description="Gly residues" evidence="5">
    <location>
        <begin position="568"/>
        <end position="578"/>
    </location>
</feature>
<accession>A0A182UQ41</accession>
<dbReference type="InterPro" id="IPR052440">
    <property type="entry name" value="Trans_Reg/Chrom_Remod"/>
</dbReference>
<feature type="region of interest" description="Disordered" evidence="5">
    <location>
        <begin position="334"/>
        <end position="363"/>
    </location>
</feature>
<feature type="region of interest" description="Disordered" evidence="5">
    <location>
        <begin position="1257"/>
        <end position="1277"/>
    </location>
</feature>
<feature type="compositionally biased region" description="Polar residues" evidence="5">
    <location>
        <begin position="921"/>
        <end position="930"/>
    </location>
</feature>